<keyword evidence="3" id="KW-1185">Reference proteome</keyword>
<sequence length="167" mass="20523">MFFYSKLSFVNFILNLIAKINKKINSKITQIQIQKIIYIIYAYFLIFKKPIANISFETWRWGPVIYELWKQQTKYKDKNIPLEFDKNIDIEYLKFEKDYLVCKKIIHFMLNLNSWDIVQICHEQTPWKNLYKPNKNIKIKDEDIIKFHNQNQDNFFCYLDFIVNDKK</sequence>
<name>A0A6I6CDQ5_9MOLU</name>
<dbReference type="Pfam" id="PF13274">
    <property type="entry name" value="SocA_Panacea"/>
    <property type="match status" value="1"/>
</dbReference>
<dbReference type="EMBL" id="CP046276">
    <property type="protein sequence ID" value="QGS52252.1"/>
    <property type="molecule type" value="Genomic_DNA"/>
</dbReference>
<feature type="domain" description="Antitoxin SocA-like Panacea" evidence="1">
    <location>
        <begin position="33"/>
        <end position="128"/>
    </location>
</feature>
<dbReference type="OrthoDB" id="9799173at2"/>
<protein>
    <recommendedName>
        <fullName evidence="1">Antitoxin SocA-like Panacea domain-containing protein</fullName>
    </recommendedName>
</protein>
<evidence type="ECO:0000313" key="2">
    <source>
        <dbReference type="EMBL" id="QGS52252.1"/>
    </source>
</evidence>
<proteinExistence type="predicted"/>
<dbReference type="KEGG" id="stab:STABA_v1c08970"/>
<reference evidence="2 3" key="1">
    <citation type="submission" date="2019-11" db="EMBL/GenBank/DDBJ databases">
        <title>Complete genome sequence of Spiroplasma tabanidicola TAUS-1 (DSM 22603).</title>
        <authorList>
            <person name="Huang C.-T."/>
            <person name="Lin Y.-C."/>
            <person name="Kuo C.-H."/>
        </authorList>
    </citation>
    <scope>NUCLEOTIDE SEQUENCE [LARGE SCALE GENOMIC DNA]</scope>
    <source>
        <strain evidence="2 3">TAUS-1</strain>
    </source>
</reference>
<organism evidence="2 3">
    <name type="scientific">Spiroplasma tabanidicola</name>
    <dbReference type="NCBI Taxonomy" id="324079"/>
    <lineage>
        <taxon>Bacteria</taxon>
        <taxon>Bacillati</taxon>
        <taxon>Mycoplasmatota</taxon>
        <taxon>Mollicutes</taxon>
        <taxon>Entomoplasmatales</taxon>
        <taxon>Spiroplasmataceae</taxon>
        <taxon>Spiroplasma</taxon>
    </lineage>
</organism>
<dbReference type="InterPro" id="IPR025272">
    <property type="entry name" value="SocA_Panacea"/>
</dbReference>
<gene>
    <name evidence="2" type="ORF">STABA_v1c08970</name>
</gene>
<dbReference type="AlphaFoldDB" id="A0A6I6CDQ5"/>
<dbReference type="Proteomes" id="UP000424468">
    <property type="component" value="Chromosome"/>
</dbReference>
<evidence type="ECO:0000313" key="3">
    <source>
        <dbReference type="Proteomes" id="UP000424468"/>
    </source>
</evidence>
<accession>A0A6I6CDQ5</accession>
<dbReference type="RefSeq" id="WP_156007022.1">
    <property type="nucleotide sequence ID" value="NZ_CP046276.1"/>
</dbReference>
<evidence type="ECO:0000259" key="1">
    <source>
        <dbReference type="Pfam" id="PF13274"/>
    </source>
</evidence>